<dbReference type="EMBL" id="JACBZI010000001">
    <property type="protein sequence ID" value="NYI10235.1"/>
    <property type="molecule type" value="Genomic_DNA"/>
</dbReference>
<keyword evidence="2" id="KW-1185">Reference proteome</keyword>
<dbReference type="InterPro" id="IPR010869">
    <property type="entry name" value="DUF1501"/>
</dbReference>
<proteinExistence type="predicted"/>
<evidence type="ECO:0000313" key="1">
    <source>
        <dbReference type="EMBL" id="NYI10235.1"/>
    </source>
</evidence>
<accession>A0A7Y9YGX4</accession>
<dbReference type="PANTHER" id="PTHR43737">
    <property type="entry name" value="BLL7424 PROTEIN"/>
    <property type="match status" value="1"/>
</dbReference>
<evidence type="ECO:0000313" key="2">
    <source>
        <dbReference type="Proteomes" id="UP000537326"/>
    </source>
</evidence>
<sequence>MSEPLPDVHACGCRDFTTTRRAALALGAGAVTAMVGDVLTHTVYGAQPRGNVLVVLSLRGGADGLSLVVPHAEKAYYAARPTTAVPKDRLLHTDATFGLHPALAPLSRLWATKRLAAVHAVGLPAPNRSHFEAMEVLEDADPGSDARVGWLNRFVGQLRGDSVLEGVQVGSNVVPTSLVGPRPTVALESPSSISTPFAGSDRGDAVARGLAQMYGDGRSRVHRAGREALELARLGGRYSEAAAQPPQHSASYPGSALGTSLRRTAALIRAEVGVRAVAVDSGSWDHHENLRGNLTARAGDLAGSLAAFFTDLGPDWRRVTVVTLSEFGRRLPENGAAGVDHGYGNAVLVAGGGVRGGRYHARWPTLRDGRLESGDLTVTTDYRHLLMEVLQTRFPGVDAHRVFPQAGYRRRLGVMR</sequence>
<dbReference type="Proteomes" id="UP000537326">
    <property type="component" value="Unassembled WGS sequence"/>
</dbReference>
<comment type="caution">
    <text evidence="1">The sequence shown here is derived from an EMBL/GenBank/DDBJ whole genome shotgun (WGS) entry which is preliminary data.</text>
</comment>
<name>A0A7Y9YGX4_9ACTN</name>
<dbReference type="PANTHER" id="PTHR43737:SF1">
    <property type="entry name" value="DUF1501 DOMAIN-CONTAINING PROTEIN"/>
    <property type="match status" value="1"/>
</dbReference>
<protein>
    <submittedName>
        <fullName evidence="1">Uncharacterized protein (DUF1501 family)</fullName>
    </submittedName>
</protein>
<organism evidence="1 2">
    <name type="scientific">Nocardioides marinus</name>
    <dbReference type="NCBI Taxonomy" id="374514"/>
    <lineage>
        <taxon>Bacteria</taxon>
        <taxon>Bacillati</taxon>
        <taxon>Actinomycetota</taxon>
        <taxon>Actinomycetes</taxon>
        <taxon>Propionibacteriales</taxon>
        <taxon>Nocardioidaceae</taxon>
        <taxon>Nocardioides</taxon>
    </lineage>
</organism>
<gene>
    <name evidence="1" type="ORF">BKA05_001750</name>
</gene>
<dbReference type="AlphaFoldDB" id="A0A7Y9YGX4"/>
<reference evidence="1 2" key="1">
    <citation type="submission" date="2020-07" db="EMBL/GenBank/DDBJ databases">
        <title>Sequencing the genomes of 1000 actinobacteria strains.</title>
        <authorList>
            <person name="Klenk H.-P."/>
        </authorList>
    </citation>
    <scope>NUCLEOTIDE SEQUENCE [LARGE SCALE GENOMIC DNA]</scope>
    <source>
        <strain evidence="1 2">DSM 18248</strain>
    </source>
</reference>
<dbReference type="Pfam" id="PF07394">
    <property type="entry name" value="DUF1501"/>
    <property type="match status" value="1"/>
</dbReference>
<dbReference type="RefSeq" id="WP_179531105.1">
    <property type="nucleotide sequence ID" value="NZ_BAAAPP010000003.1"/>
</dbReference>